<evidence type="ECO:0000313" key="1">
    <source>
        <dbReference type="EMBL" id="KAJ9080732.1"/>
    </source>
</evidence>
<comment type="caution">
    <text evidence="1">The sequence shown here is derived from an EMBL/GenBank/DDBJ whole genome shotgun (WGS) entry which is preliminary data.</text>
</comment>
<sequence length="123" mass="14372">MAATMYFDTFMKEKPRTGIDIMANRAKRSRQMDEELADFFRERAQIEENYSRQLAKLSKKQLVIERGLFSKLDSLWDIIQLEVGNLSVTHAQLAQGLLKTVERPVREATNIHSRIWPFATDRN</sequence>
<name>A0ACC2U2R0_9FUNG</name>
<evidence type="ECO:0000313" key="2">
    <source>
        <dbReference type="Proteomes" id="UP001165960"/>
    </source>
</evidence>
<keyword evidence="2" id="KW-1185">Reference proteome</keyword>
<reference evidence="1" key="1">
    <citation type="submission" date="2022-04" db="EMBL/GenBank/DDBJ databases">
        <title>Genome of the entomopathogenic fungus Entomophthora muscae.</title>
        <authorList>
            <person name="Elya C."/>
            <person name="Lovett B.R."/>
            <person name="Lee E."/>
            <person name="Macias A.M."/>
            <person name="Hajek A.E."/>
            <person name="De Bivort B.L."/>
            <person name="Kasson M.T."/>
            <person name="De Fine Licht H.H."/>
            <person name="Stajich J.E."/>
        </authorList>
    </citation>
    <scope>NUCLEOTIDE SEQUENCE</scope>
    <source>
        <strain evidence="1">Berkeley</strain>
    </source>
</reference>
<proteinExistence type="predicted"/>
<accession>A0ACC2U2R0</accession>
<gene>
    <name evidence="1" type="ORF">DSO57_1021800</name>
</gene>
<protein>
    <submittedName>
        <fullName evidence="1">Uncharacterized protein</fullName>
    </submittedName>
</protein>
<dbReference type="Proteomes" id="UP001165960">
    <property type="component" value="Unassembled WGS sequence"/>
</dbReference>
<organism evidence="1 2">
    <name type="scientific">Entomophthora muscae</name>
    <dbReference type="NCBI Taxonomy" id="34485"/>
    <lineage>
        <taxon>Eukaryota</taxon>
        <taxon>Fungi</taxon>
        <taxon>Fungi incertae sedis</taxon>
        <taxon>Zoopagomycota</taxon>
        <taxon>Entomophthoromycotina</taxon>
        <taxon>Entomophthoromycetes</taxon>
        <taxon>Entomophthorales</taxon>
        <taxon>Entomophthoraceae</taxon>
        <taxon>Entomophthora</taxon>
    </lineage>
</organism>
<dbReference type="EMBL" id="QTSX02001527">
    <property type="protein sequence ID" value="KAJ9080732.1"/>
    <property type="molecule type" value="Genomic_DNA"/>
</dbReference>